<dbReference type="InterPro" id="IPR017998">
    <property type="entry name" value="Chaperone_TCP-1"/>
</dbReference>
<evidence type="ECO:0000256" key="3">
    <source>
        <dbReference type="ARBA" id="ARBA00022840"/>
    </source>
</evidence>
<dbReference type="EMBL" id="CP137641">
    <property type="protein sequence ID" value="WOX54846.1"/>
    <property type="molecule type" value="Genomic_DNA"/>
</dbReference>
<evidence type="ECO:0000313" key="7">
    <source>
        <dbReference type="Proteomes" id="UP001626603"/>
    </source>
</evidence>
<reference evidence="6 7" key="1">
    <citation type="submission" date="2023-10" db="EMBL/GenBank/DDBJ databases">
        <title>The complete genome sequence of Methanoculleus palmolei DSM 4273.</title>
        <authorList>
            <person name="Lai S.-J."/>
            <person name="You Y.-T."/>
            <person name="Chen S.-C."/>
        </authorList>
    </citation>
    <scope>NUCLEOTIDE SEQUENCE [LARGE SCALE GENOMIC DNA]</scope>
    <source>
        <strain evidence="6 7">DSM 4273</strain>
    </source>
</reference>
<dbReference type="PROSITE" id="PS00750">
    <property type="entry name" value="TCP1_1"/>
    <property type="match status" value="1"/>
</dbReference>
<evidence type="ECO:0000256" key="2">
    <source>
        <dbReference type="ARBA" id="ARBA00022741"/>
    </source>
</evidence>
<dbReference type="AlphaFoldDB" id="A0ABD8A5Q3"/>
<dbReference type="Pfam" id="PF00118">
    <property type="entry name" value="Cpn60_TCP1"/>
    <property type="match status" value="1"/>
</dbReference>
<dbReference type="PANTHER" id="PTHR11353">
    <property type="entry name" value="CHAPERONIN"/>
    <property type="match status" value="1"/>
</dbReference>
<dbReference type="SUPFAM" id="SSF48592">
    <property type="entry name" value="GroEL equatorial domain-like"/>
    <property type="match status" value="1"/>
</dbReference>
<keyword evidence="4 5" id="KW-0143">Chaperone</keyword>
<accession>A0ABD8A5Q3</accession>
<keyword evidence="2 5" id="KW-0547">Nucleotide-binding</keyword>
<comment type="similarity">
    <text evidence="1 5">Belongs to the TCP-1 chaperonin family.</text>
</comment>
<dbReference type="SUPFAM" id="SSF54849">
    <property type="entry name" value="GroEL-intermediate domain like"/>
    <property type="match status" value="1"/>
</dbReference>
<keyword evidence="7" id="KW-1185">Reference proteome</keyword>
<dbReference type="Gene3D" id="1.10.560.10">
    <property type="entry name" value="GroEL-like equatorial domain"/>
    <property type="match status" value="1"/>
</dbReference>
<gene>
    <name evidence="6" type="primary">thsA</name>
    <name evidence="6" type="ORF">R6Y95_05070</name>
</gene>
<evidence type="ECO:0000313" key="6">
    <source>
        <dbReference type="EMBL" id="WOX54846.1"/>
    </source>
</evidence>
<sequence>MLAGQPIVILRDNVERTRGFEAQRSNIMAAKAIAAAVRTTLGPRGMDKMLVSSSGDVVITNDGATILHEMSVQHPGGKLVVEVAETQDDEVGDGTTTATVLVGSLMEEAEDLLAQEVHPTIIAQGYRLGMEQALSILDELAITVGFDDRENLLKLADTAMTGKSIEAAKEKISGIVVDAVRQVAVRNDDGTYSVDEDDVKIKKQVGDTMRDAKLIRGVVIDKKRVFEQMPDAVTDVKVALLAQPLEVTKTQVKSKIKITTSDQMKAFTEQERESLRKLAEQVVASGANVVLCQKGIADAVQYYLAKHGVYALEDVKEEDMKFAAKALCGTIVNKPDELTAATLGHAEAAEEVPDADLTVISGCENPKAVTILLRGTSQLLVDELERAVYDAARVVQDAIEDSKFLVGGGSVETELQIRLRDYAATVGGRVQLAIEAFANSFEVIPRTLAENSGFDTIDKVVALRKAHADGAKHTGLNVYTGEVMDMREAGVIEPLRVKTQAIKSATETAMLLVRVDDMMVTQSGKKAGAAGAQ</sequence>
<keyword evidence="3 5" id="KW-0067">ATP-binding</keyword>
<dbReference type="InterPro" id="IPR027410">
    <property type="entry name" value="TCP-1-like_intermed_sf"/>
</dbReference>
<dbReference type="NCBIfam" id="NF041083">
    <property type="entry name" value="thermosome_beta"/>
    <property type="match status" value="1"/>
</dbReference>
<dbReference type="PRINTS" id="PR00304">
    <property type="entry name" value="TCOMPLEXTCP1"/>
</dbReference>
<dbReference type="InterPro" id="IPR027413">
    <property type="entry name" value="GROEL-like_equatorial_sf"/>
</dbReference>
<organism evidence="6 7">
    <name type="scientific">Methanoculleus palmolei</name>
    <dbReference type="NCBI Taxonomy" id="72612"/>
    <lineage>
        <taxon>Archaea</taxon>
        <taxon>Methanobacteriati</taxon>
        <taxon>Methanobacteriota</taxon>
        <taxon>Stenosarchaea group</taxon>
        <taxon>Methanomicrobia</taxon>
        <taxon>Methanomicrobiales</taxon>
        <taxon>Methanomicrobiaceae</taxon>
        <taxon>Methanoculleus</taxon>
    </lineage>
</organism>
<dbReference type="InterPro" id="IPR002423">
    <property type="entry name" value="Cpn60/GroEL/TCP-1"/>
</dbReference>
<evidence type="ECO:0000256" key="5">
    <source>
        <dbReference type="RuleBase" id="RU004187"/>
    </source>
</evidence>
<dbReference type="Gene3D" id="3.30.260.10">
    <property type="entry name" value="TCP-1-like chaperonin intermediate domain"/>
    <property type="match status" value="1"/>
</dbReference>
<dbReference type="SUPFAM" id="SSF52029">
    <property type="entry name" value="GroEL apical domain-like"/>
    <property type="match status" value="1"/>
</dbReference>
<dbReference type="InterPro" id="IPR002194">
    <property type="entry name" value="Chaperonin_TCP-1_CS"/>
</dbReference>
<protein>
    <submittedName>
        <fullName evidence="6">Thermosome subunit alpha</fullName>
    </submittedName>
</protein>
<dbReference type="PROSITE" id="PS00995">
    <property type="entry name" value="TCP1_3"/>
    <property type="match status" value="1"/>
</dbReference>
<evidence type="ECO:0000256" key="4">
    <source>
        <dbReference type="ARBA" id="ARBA00023186"/>
    </source>
</evidence>
<dbReference type="Gene3D" id="3.50.7.10">
    <property type="entry name" value="GroEL"/>
    <property type="match status" value="1"/>
</dbReference>
<dbReference type="InterPro" id="IPR027409">
    <property type="entry name" value="GroEL-like_apical_dom_sf"/>
</dbReference>
<dbReference type="InterPro" id="IPR054827">
    <property type="entry name" value="thermosome_alpha"/>
</dbReference>
<proteinExistence type="inferred from homology"/>
<dbReference type="PROSITE" id="PS00751">
    <property type="entry name" value="TCP1_2"/>
    <property type="match status" value="1"/>
</dbReference>
<evidence type="ECO:0000256" key="1">
    <source>
        <dbReference type="ARBA" id="ARBA00008020"/>
    </source>
</evidence>
<dbReference type="NCBIfam" id="NF041082">
    <property type="entry name" value="thermosome_alpha"/>
    <property type="match status" value="1"/>
</dbReference>
<dbReference type="GO" id="GO:0005524">
    <property type="term" value="F:ATP binding"/>
    <property type="evidence" value="ECO:0007669"/>
    <property type="project" value="UniProtKB-KW"/>
</dbReference>
<dbReference type="Proteomes" id="UP001626603">
    <property type="component" value="Chromosome"/>
</dbReference>
<dbReference type="InterPro" id="IPR053374">
    <property type="entry name" value="TCP-1_chaperonin"/>
</dbReference>
<name>A0ABD8A5Q3_9EURY</name>